<keyword evidence="4" id="KW-1185">Reference proteome</keyword>
<feature type="transmembrane region" description="Helical" evidence="1">
    <location>
        <begin position="198"/>
        <end position="218"/>
    </location>
</feature>
<dbReference type="Proteomes" id="UP000294359">
    <property type="component" value="Chromosome"/>
</dbReference>
<dbReference type="EMBL" id="BMWW01000001">
    <property type="protein sequence ID" value="GGY76397.1"/>
    <property type="molecule type" value="Genomic_DNA"/>
</dbReference>
<keyword evidence="1" id="KW-1133">Transmembrane helix</keyword>
<organism evidence="2 5">
    <name type="scientific">Pseudoduganella plicata</name>
    <dbReference type="NCBI Taxonomy" id="321984"/>
    <lineage>
        <taxon>Bacteria</taxon>
        <taxon>Pseudomonadati</taxon>
        <taxon>Pseudomonadota</taxon>
        <taxon>Betaproteobacteria</taxon>
        <taxon>Burkholderiales</taxon>
        <taxon>Oxalobacteraceae</taxon>
        <taxon>Telluria group</taxon>
        <taxon>Pseudoduganella</taxon>
    </lineage>
</organism>
<evidence type="ECO:0000313" key="2">
    <source>
        <dbReference type="EMBL" id="GGY76397.1"/>
    </source>
</evidence>
<proteinExistence type="predicted"/>
<dbReference type="OrthoDB" id="27171at2"/>
<dbReference type="Proteomes" id="UP000619512">
    <property type="component" value="Unassembled WGS sequence"/>
</dbReference>
<dbReference type="AlphaFoldDB" id="A0A4P7BDJ2"/>
<evidence type="ECO:0000313" key="3">
    <source>
        <dbReference type="EMBL" id="QBQ36280.1"/>
    </source>
</evidence>
<dbReference type="InterPro" id="IPR032307">
    <property type="entry name" value="PepSY_TM-like_2"/>
</dbReference>
<reference evidence="2" key="1">
    <citation type="journal article" date="2014" name="Int. J. Syst. Evol. Microbiol.">
        <title>Complete genome sequence of Corynebacterium casei LMG S-19264T (=DSM 44701T), isolated from a smear-ripened cheese.</title>
        <authorList>
            <consortium name="US DOE Joint Genome Institute (JGI-PGF)"/>
            <person name="Walter F."/>
            <person name="Albersmeier A."/>
            <person name="Kalinowski J."/>
            <person name="Ruckert C."/>
        </authorList>
    </citation>
    <scope>NUCLEOTIDE SEQUENCE</scope>
    <source>
        <strain evidence="2">KCTC 12344</strain>
    </source>
</reference>
<reference evidence="2" key="3">
    <citation type="submission" date="2022-12" db="EMBL/GenBank/DDBJ databases">
        <authorList>
            <person name="Sun Q."/>
            <person name="Kim S."/>
        </authorList>
    </citation>
    <scope>NUCLEOTIDE SEQUENCE</scope>
    <source>
        <strain evidence="2">KCTC 12344</strain>
    </source>
</reference>
<name>A0A4P7BDJ2_9BURK</name>
<dbReference type="PANTHER" id="PTHR40115:SF1">
    <property type="entry name" value="INNER MEMBRANE PROTEIN WITH PEPSY TM HELIX"/>
    <property type="match status" value="1"/>
</dbReference>
<keyword evidence="1" id="KW-0472">Membrane</keyword>
<reference evidence="3 4" key="2">
    <citation type="submission" date="2019-03" db="EMBL/GenBank/DDBJ databases">
        <title>Draft Genome Sequences of Six Type Strains of the Genus Massilia.</title>
        <authorList>
            <person name="Miess H."/>
            <person name="Frediansyhah A."/>
            <person name="Gross H."/>
        </authorList>
    </citation>
    <scope>NUCLEOTIDE SEQUENCE [LARGE SCALE GENOMIC DNA]</scope>
    <source>
        <strain evidence="3 4">DSM 17505</strain>
    </source>
</reference>
<evidence type="ECO:0000313" key="4">
    <source>
        <dbReference type="Proteomes" id="UP000294359"/>
    </source>
</evidence>
<sequence>MSENASPQTAASLRSASRAVWLKQLHQWHWISSALCLLGMFLFSITGITLNHAAQIEAKPTIVRKDATAPAPLLAQLKAFAQEHDGDKAPLPAAAEDWLRSTWSVKAGGRAAEWSVDEVYLPLPKAGGDAWVRIGLEDGAAEFENTDRGWISWLNDVHKGRNTGATWNWFIDIFAGACLVFCITGLLILKFHAANRPFTWPMVGLGILIPAVIALLFIH</sequence>
<accession>A0A4P7BDJ2</accession>
<feature type="transmembrane region" description="Helical" evidence="1">
    <location>
        <begin position="169"/>
        <end position="192"/>
    </location>
</feature>
<dbReference type="PANTHER" id="PTHR40115">
    <property type="entry name" value="INNER MEMBRANE PROTEIN WITH PEPSY TM HELIX"/>
    <property type="match status" value="1"/>
</dbReference>
<protein>
    <submittedName>
        <fullName evidence="2">Membrane protein</fullName>
    </submittedName>
</protein>
<evidence type="ECO:0000313" key="5">
    <source>
        <dbReference type="Proteomes" id="UP000619512"/>
    </source>
</evidence>
<dbReference type="Pfam" id="PF16357">
    <property type="entry name" value="PepSY_TM_like_2"/>
    <property type="match status" value="1"/>
</dbReference>
<dbReference type="EMBL" id="CP038026">
    <property type="protein sequence ID" value="QBQ36280.1"/>
    <property type="molecule type" value="Genomic_DNA"/>
</dbReference>
<keyword evidence="1" id="KW-0812">Transmembrane</keyword>
<gene>
    <name evidence="3" type="ORF">E1742_09015</name>
    <name evidence="2" type="ORF">GCM10007388_06350</name>
</gene>
<evidence type="ECO:0000256" key="1">
    <source>
        <dbReference type="SAM" id="Phobius"/>
    </source>
</evidence>
<feature type="transmembrane region" description="Helical" evidence="1">
    <location>
        <begin position="28"/>
        <end position="50"/>
    </location>
</feature>